<feature type="domain" description="ABC transporter" evidence="12">
    <location>
        <begin position="348"/>
        <end position="560"/>
    </location>
</feature>
<comment type="subcellular location">
    <subcellularLocation>
        <location evidence="1">Cell inner membrane</location>
        <topology evidence="1">Multi-pass membrane protein</topology>
    </subcellularLocation>
</comment>
<feature type="transmembrane region" description="Helical" evidence="11">
    <location>
        <begin position="257"/>
        <end position="285"/>
    </location>
</feature>
<feature type="domain" description="ABC transmembrane type-1" evidence="13">
    <location>
        <begin position="41"/>
        <end position="320"/>
    </location>
</feature>
<dbReference type="PROSITE" id="PS00211">
    <property type="entry name" value="ABC_TRANSPORTER_1"/>
    <property type="match status" value="2"/>
</dbReference>
<evidence type="ECO:0000256" key="7">
    <source>
        <dbReference type="ARBA" id="ARBA00022989"/>
    </source>
</evidence>
<evidence type="ECO:0000256" key="11">
    <source>
        <dbReference type="SAM" id="Phobius"/>
    </source>
</evidence>
<accession>A0ABT8H572</accession>
<keyword evidence="15" id="KW-1185">Reference proteome</keyword>
<sequence>MMMRRSTARPAEGIDPWVLEAERTVKRTSARPDLGPAPSSALVALGLLAALRALGLVLVAEAVARGIAGLAAGTLPAGSVRAILILGLGGALLRAAAEWATETSARRVATAVKHGLRGRLWRRTVRAHDPRGGTAVLATDGLDDLDQYYVQSVPAIIAAIVVPPLLLARVLAADWVSALVIVVTIPLVPLFMVLIGRHTGQRTDAALSALTRLSDHLVELARGLPVLVGLGRVEEQTDSLDAIQRNYGRRTRETLRWAFLSALALELIATLSVAVVAVFLGLRLLNGTMDLQPALLALLLAPECFTVLRRVGVAFHASQDGLASLHRVREHLETSPEADLRNADGATIRVAELEIRYSGRGAAALTGLDAELSGIVAVTGASGAGKSTFLSALVGALPDDATVRGRVMGIEADLVGWSPQSPRVFGATPREELELYGADPAAALAEVGLSRVDESAAAELSPGELRRLSVARALARVDAGARLLVLDEPTAHLDHHAAELVRGAILRRAERATIVLASHEPKTLDLATSTVRICGPTSRAGGDASALPMARHPEFQDPEAVPGSDLGVSRIPAADGNADPGRHERSPEQGVREGAGDPMSSGVGGTGRLSLGALIGAHGGLWAGAVGLSVLATSLGLALTALSGWLIVRSSVEEYIMYLLVAIVGVRAFGIGRSVATYAEQLLTHHAAFRTIDDLRLRLWRAIAARGTGSRRLLEGGAPLDYLVTQADELRDQLPRVVTPLISGVAVLLGATLTTWLVTPEFTVLVGAGLVTTMALGAVLVATVERGGDVARVAGRSRLVRGSASLSAAAADLRGNGVAAAAVARLDEINRKQSADERRATRGAGLGTAAVTAGTGILAVLVAVTDPAVDAERASVIALLCLALGEPLAAWVAAVHRVPSVRSLLHSLGSVLGPFPQATWGVGAPNGPVNSVTLEQVSVRYPHTARPAVAGVDAVARTGRWLFLDGPSGSGKSTLLSAVMGALPLSGGTIRADTSPITTFAEKAWRSRVAWCPQDAYVFDSTLRGNLLLSRPSAQAPDDAAMRRVLEQVGLTPLLDALPDGLGTRVGAGGRALSGGERQRLAVARALLTRADVLLLDEPTAHLDTPTADAMMSDLRTAADDKVVILVSHRHDDRRPEDQAGRLS</sequence>
<dbReference type="CDD" id="cd18584">
    <property type="entry name" value="ABC_6TM_AarD_CydD"/>
    <property type="match status" value="1"/>
</dbReference>
<dbReference type="Gene3D" id="3.40.50.300">
    <property type="entry name" value="P-loop containing nucleotide triphosphate hydrolases"/>
    <property type="match status" value="2"/>
</dbReference>
<feature type="transmembrane region" description="Helical" evidence="11">
    <location>
        <begin position="41"/>
        <end position="60"/>
    </location>
</feature>
<dbReference type="PANTHER" id="PTHR24221:SF654">
    <property type="entry name" value="ATP-BINDING CASSETTE SUB-FAMILY B MEMBER 6"/>
    <property type="match status" value="1"/>
</dbReference>
<keyword evidence="5" id="KW-0067">ATP-binding</keyword>
<keyword evidence="3 11" id="KW-0812">Transmembrane</keyword>
<dbReference type="InterPro" id="IPR014223">
    <property type="entry name" value="ABC_CydC/D"/>
</dbReference>
<name>A0ABT8H572_9ACTN</name>
<dbReference type="PROSITE" id="PS50893">
    <property type="entry name" value="ABC_TRANSPORTER_2"/>
    <property type="match status" value="2"/>
</dbReference>
<evidence type="ECO:0000256" key="2">
    <source>
        <dbReference type="ARBA" id="ARBA00022519"/>
    </source>
</evidence>
<dbReference type="InterPro" id="IPR011527">
    <property type="entry name" value="ABC1_TM_dom"/>
</dbReference>
<feature type="transmembrane region" description="Helical" evidence="11">
    <location>
        <begin position="764"/>
        <end position="784"/>
    </location>
</feature>
<feature type="transmembrane region" description="Helical" evidence="11">
    <location>
        <begin position="737"/>
        <end position="758"/>
    </location>
</feature>
<dbReference type="SMART" id="SM00382">
    <property type="entry name" value="AAA"/>
    <property type="match status" value="2"/>
</dbReference>
<dbReference type="InterPro" id="IPR017871">
    <property type="entry name" value="ABC_transporter-like_CS"/>
</dbReference>
<evidence type="ECO:0000259" key="12">
    <source>
        <dbReference type="PROSITE" id="PS50893"/>
    </source>
</evidence>
<dbReference type="Pfam" id="PF00005">
    <property type="entry name" value="ABC_tran"/>
    <property type="match status" value="2"/>
</dbReference>
<dbReference type="Pfam" id="PF00664">
    <property type="entry name" value="ABC_membrane"/>
    <property type="match status" value="1"/>
</dbReference>
<dbReference type="InterPro" id="IPR003439">
    <property type="entry name" value="ABC_transporter-like_ATP-bd"/>
</dbReference>
<comment type="similarity">
    <text evidence="9">Belongs to the ABC transporter superfamily. Siderophore-Fe(3+) uptake transporter (SIUT) (TC 3.A.1.21) family.</text>
</comment>
<organism evidence="14 15">
    <name type="scientific">Dietzia maris</name>
    <dbReference type="NCBI Taxonomy" id="37915"/>
    <lineage>
        <taxon>Bacteria</taxon>
        <taxon>Bacillati</taxon>
        <taxon>Actinomycetota</taxon>
        <taxon>Actinomycetes</taxon>
        <taxon>Mycobacteriales</taxon>
        <taxon>Dietziaceae</taxon>
        <taxon>Dietzia</taxon>
    </lineage>
</organism>
<evidence type="ECO:0000256" key="9">
    <source>
        <dbReference type="ARBA" id="ARBA00023455"/>
    </source>
</evidence>
<comment type="caution">
    <text evidence="14">The sequence shown here is derived from an EMBL/GenBank/DDBJ whole genome shotgun (WGS) entry which is preliminary data.</text>
</comment>
<gene>
    <name evidence="14" type="primary">cydC</name>
    <name evidence="14" type="ORF">QYF62_16420</name>
</gene>
<keyword evidence="8 11" id="KW-0472">Membrane</keyword>
<evidence type="ECO:0000313" key="15">
    <source>
        <dbReference type="Proteomes" id="UP001172702"/>
    </source>
</evidence>
<feature type="transmembrane region" description="Helical" evidence="11">
    <location>
        <begin position="621"/>
        <end position="643"/>
    </location>
</feature>
<dbReference type="SUPFAM" id="SSF52540">
    <property type="entry name" value="P-loop containing nucleoside triphosphate hydrolases"/>
    <property type="match status" value="2"/>
</dbReference>
<evidence type="ECO:0000259" key="13">
    <source>
        <dbReference type="PROSITE" id="PS50929"/>
    </source>
</evidence>
<reference evidence="14 15" key="1">
    <citation type="submission" date="2023-07" db="EMBL/GenBank/DDBJ databases">
        <title>Strategy for survival of the halotoleranting strain Dietzia MX2 from the Yakshinskoe mineral salts deposit.</title>
        <authorList>
            <person name="Kharitonova M.A."/>
            <person name="Kupriyanova-Ashina F.G."/>
            <person name="Shakirov T.R."/>
            <person name="Vafina M.S."/>
            <person name="Ilinskaya O.N."/>
        </authorList>
    </citation>
    <scope>NUCLEOTIDE SEQUENCE [LARGE SCALE GENOMIC DNA]</scope>
    <source>
        <strain evidence="14 15">MX2</strain>
    </source>
</reference>
<proteinExistence type="inferred from homology"/>
<dbReference type="PROSITE" id="PS50929">
    <property type="entry name" value="ABC_TM1F"/>
    <property type="match status" value="2"/>
</dbReference>
<dbReference type="EMBL" id="JAUHTB010000030">
    <property type="protein sequence ID" value="MDN4507626.1"/>
    <property type="molecule type" value="Genomic_DNA"/>
</dbReference>
<evidence type="ECO:0000256" key="3">
    <source>
        <dbReference type="ARBA" id="ARBA00022692"/>
    </source>
</evidence>
<dbReference type="NCBIfam" id="TIGR02868">
    <property type="entry name" value="CydC"/>
    <property type="match status" value="1"/>
</dbReference>
<evidence type="ECO:0000256" key="4">
    <source>
        <dbReference type="ARBA" id="ARBA00022741"/>
    </source>
</evidence>
<feature type="domain" description="ABC transporter" evidence="12">
    <location>
        <begin position="932"/>
        <end position="1144"/>
    </location>
</feature>
<protein>
    <submittedName>
        <fullName evidence="14">Thiol reductant ABC exporter subunit CydC</fullName>
    </submittedName>
</protein>
<evidence type="ECO:0000256" key="8">
    <source>
        <dbReference type="ARBA" id="ARBA00023136"/>
    </source>
</evidence>
<keyword evidence="7 11" id="KW-1133">Transmembrane helix</keyword>
<evidence type="ECO:0000313" key="14">
    <source>
        <dbReference type="EMBL" id="MDN4507626.1"/>
    </source>
</evidence>
<keyword evidence="2" id="KW-0997">Cell inner membrane</keyword>
<keyword evidence="2" id="KW-1003">Cell membrane</keyword>
<keyword evidence="4" id="KW-0547">Nucleotide-binding</keyword>
<feature type="transmembrane region" description="Helical" evidence="11">
    <location>
        <begin position="843"/>
        <end position="864"/>
    </location>
</feature>
<feature type="transmembrane region" description="Helical" evidence="11">
    <location>
        <begin position="876"/>
        <end position="895"/>
    </location>
</feature>
<dbReference type="Proteomes" id="UP001172702">
    <property type="component" value="Unassembled WGS sequence"/>
</dbReference>
<evidence type="ECO:0000256" key="6">
    <source>
        <dbReference type="ARBA" id="ARBA00022967"/>
    </source>
</evidence>
<feature type="transmembrane region" description="Helical" evidence="11">
    <location>
        <begin position="80"/>
        <end position="97"/>
    </location>
</feature>
<keyword evidence="6" id="KW-1278">Translocase</keyword>
<dbReference type="PANTHER" id="PTHR24221">
    <property type="entry name" value="ATP-BINDING CASSETTE SUB-FAMILY B"/>
    <property type="match status" value="1"/>
</dbReference>
<feature type="domain" description="ABC transmembrane type-1" evidence="13">
    <location>
        <begin position="623"/>
        <end position="864"/>
    </location>
</feature>
<dbReference type="InterPro" id="IPR003593">
    <property type="entry name" value="AAA+_ATPase"/>
</dbReference>
<feature type="transmembrane region" description="Helical" evidence="11">
    <location>
        <begin position="148"/>
        <end position="169"/>
    </location>
</feature>
<dbReference type="SUPFAM" id="SSF90123">
    <property type="entry name" value="ABC transporter transmembrane region"/>
    <property type="match status" value="2"/>
</dbReference>
<dbReference type="Gene3D" id="1.20.1560.10">
    <property type="entry name" value="ABC transporter type 1, transmembrane domain"/>
    <property type="match status" value="2"/>
</dbReference>
<dbReference type="InterPro" id="IPR027417">
    <property type="entry name" value="P-loop_NTPase"/>
</dbReference>
<evidence type="ECO:0000256" key="10">
    <source>
        <dbReference type="SAM" id="MobiDB-lite"/>
    </source>
</evidence>
<dbReference type="RefSeq" id="WP_301163142.1">
    <property type="nucleotide sequence ID" value="NZ_JAUHTB010000030.1"/>
</dbReference>
<feature type="region of interest" description="Disordered" evidence="10">
    <location>
        <begin position="554"/>
        <end position="602"/>
    </location>
</feature>
<dbReference type="InterPro" id="IPR039421">
    <property type="entry name" value="Type_1_exporter"/>
</dbReference>
<evidence type="ECO:0000256" key="1">
    <source>
        <dbReference type="ARBA" id="ARBA00004429"/>
    </source>
</evidence>
<dbReference type="InterPro" id="IPR036640">
    <property type="entry name" value="ABC1_TM_sf"/>
</dbReference>
<feature type="transmembrane region" description="Helical" evidence="11">
    <location>
        <begin position="175"/>
        <end position="195"/>
    </location>
</feature>
<feature type="compositionally biased region" description="Basic and acidic residues" evidence="10">
    <location>
        <begin position="580"/>
        <end position="595"/>
    </location>
</feature>
<dbReference type="CDD" id="cd03228">
    <property type="entry name" value="ABCC_MRP_Like"/>
    <property type="match status" value="1"/>
</dbReference>
<evidence type="ECO:0000256" key="5">
    <source>
        <dbReference type="ARBA" id="ARBA00022840"/>
    </source>
</evidence>